<proteinExistence type="predicted"/>
<protein>
    <submittedName>
        <fullName evidence="2">Uncharacterized protein</fullName>
    </submittedName>
</protein>
<evidence type="ECO:0000313" key="2">
    <source>
        <dbReference type="WBParaSite" id="JU765_v2.g11497.t1"/>
    </source>
</evidence>
<accession>A0AC34PZP4</accession>
<sequence length="233" mass="26924">MILVSLLFCAIHVVVLSQNAANITIPTTREEIPRIYLESLYNFNGSDICDKGDFYYFTLNSLDRNSFLKGYLIVESDTDTKLKVFHENYLEETEAIVEILFDNDEKKLVYHYGMKTLFVAQNGSYEMQNLLQELMFVNNNTVYSANVANDSLKNLKKIPFNSTHSAIPFEIKHKHLGIMPYLIKITRGRLGFDKPLKPEEESRLYLMIGFGTTFFSTMILTVPFFIICFRNCS</sequence>
<reference evidence="2" key="1">
    <citation type="submission" date="2022-11" db="UniProtKB">
        <authorList>
            <consortium name="WormBaseParasite"/>
        </authorList>
    </citation>
    <scope>IDENTIFICATION</scope>
</reference>
<evidence type="ECO:0000313" key="1">
    <source>
        <dbReference type="Proteomes" id="UP000887576"/>
    </source>
</evidence>
<dbReference type="Proteomes" id="UP000887576">
    <property type="component" value="Unplaced"/>
</dbReference>
<dbReference type="WBParaSite" id="JU765_v2.g11497.t1">
    <property type="protein sequence ID" value="JU765_v2.g11497.t1"/>
    <property type="gene ID" value="JU765_v2.g11497"/>
</dbReference>
<name>A0AC34PZP4_9BILA</name>
<organism evidence="1 2">
    <name type="scientific">Panagrolaimus sp. JU765</name>
    <dbReference type="NCBI Taxonomy" id="591449"/>
    <lineage>
        <taxon>Eukaryota</taxon>
        <taxon>Metazoa</taxon>
        <taxon>Ecdysozoa</taxon>
        <taxon>Nematoda</taxon>
        <taxon>Chromadorea</taxon>
        <taxon>Rhabditida</taxon>
        <taxon>Tylenchina</taxon>
        <taxon>Panagrolaimomorpha</taxon>
        <taxon>Panagrolaimoidea</taxon>
        <taxon>Panagrolaimidae</taxon>
        <taxon>Panagrolaimus</taxon>
    </lineage>
</organism>